<dbReference type="PROSITE" id="PS51257">
    <property type="entry name" value="PROKAR_LIPOPROTEIN"/>
    <property type="match status" value="1"/>
</dbReference>
<evidence type="ECO:0000313" key="2">
    <source>
        <dbReference type="EMBL" id="MBC8547620.1"/>
    </source>
</evidence>
<sequence>MKRTWKKALSVMAAVILALAVFTGCTSKEETAYRRQVTEAVDGISVEVDKFQAAAAELDETQASMDAVVAAAKACREACDAVAEIEAPEELAEAHALFTEAAEEIGGAMDYYAMSFRDIASLQAASETGLLEIAQERMMLGGQKMQEAGAALDGK</sequence>
<dbReference type="AlphaFoldDB" id="A0A926E2J6"/>
<proteinExistence type="predicted"/>
<feature type="chain" id="PRO_5038864997" evidence="1">
    <location>
        <begin position="24"/>
        <end position="155"/>
    </location>
</feature>
<dbReference type="RefSeq" id="WP_249283662.1">
    <property type="nucleotide sequence ID" value="NZ_JACRST010000028.1"/>
</dbReference>
<evidence type="ECO:0000256" key="1">
    <source>
        <dbReference type="SAM" id="SignalP"/>
    </source>
</evidence>
<keyword evidence="1" id="KW-0732">Signal</keyword>
<dbReference type="Proteomes" id="UP000653127">
    <property type="component" value="Unassembled WGS sequence"/>
</dbReference>
<reference evidence="2" key="1">
    <citation type="submission" date="2020-08" db="EMBL/GenBank/DDBJ databases">
        <title>Genome public.</title>
        <authorList>
            <person name="Liu C."/>
            <person name="Sun Q."/>
        </authorList>
    </citation>
    <scope>NUCLEOTIDE SEQUENCE</scope>
    <source>
        <strain evidence="2">NSJ-31</strain>
    </source>
</reference>
<feature type="signal peptide" evidence="1">
    <location>
        <begin position="1"/>
        <end position="23"/>
    </location>
</feature>
<accession>A0A926E2J6</accession>
<evidence type="ECO:0000313" key="3">
    <source>
        <dbReference type="Proteomes" id="UP000653127"/>
    </source>
</evidence>
<protein>
    <submittedName>
        <fullName evidence="2">Uncharacterized protein</fullName>
    </submittedName>
</protein>
<organism evidence="2 3">
    <name type="scientific">Ligaoa zhengdingensis</name>
    <dbReference type="NCBI Taxonomy" id="2763658"/>
    <lineage>
        <taxon>Bacteria</taxon>
        <taxon>Bacillati</taxon>
        <taxon>Bacillota</taxon>
        <taxon>Clostridia</taxon>
        <taxon>Eubacteriales</taxon>
        <taxon>Oscillospiraceae</taxon>
        <taxon>Ligaoa</taxon>
    </lineage>
</organism>
<name>A0A926E2J6_9FIRM</name>
<keyword evidence="3" id="KW-1185">Reference proteome</keyword>
<gene>
    <name evidence="2" type="ORF">H8711_11860</name>
</gene>
<dbReference type="EMBL" id="JACRST010000028">
    <property type="protein sequence ID" value="MBC8547620.1"/>
    <property type="molecule type" value="Genomic_DNA"/>
</dbReference>
<comment type="caution">
    <text evidence="2">The sequence shown here is derived from an EMBL/GenBank/DDBJ whole genome shotgun (WGS) entry which is preliminary data.</text>
</comment>